<dbReference type="GO" id="GO:0005743">
    <property type="term" value="C:mitochondrial inner membrane"/>
    <property type="evidence" value="ECO:0007669"/>
    <property type="project" value="UniProtKB-SubCell"/>
</dbReference>
<evidence type="ECO:0000256" key="3">
    <source>
        <dbReference type="ARBA" id="ARBA00022660"/>
    </source>
</evidence>
<name>A0A0C3LZG8_9AGAM</name>
<reference evidence="9 10" key="1">
    <citation type="submission" date="2014-04" db="EMBL/GenBank/DDBJ databases">
        <authorList>
            <consortium name="DOE Joint Genome Institute"/>
            <person name="Kuo A."/>
            <person name="Girlanda M."/>
            <person name="Perotto S."/>
            <person name="Kohler A."/>
            <person name="Nagy L.G."/>
            <person name="Floudas D."/>
            <person name="Copeland A."/>
            <person name="Barry K.W."/>
            <person name="Cichocki N."/>
            <person name="Veneault-Fourrey C."/>
            <person name="LaButti K."/>
            <person name="Lindquist E.A."/>
            <person name="Lipzen A."/>
            <person name="Lundell T."/>
            <person name="Morin E."/>
            <person name="Murat C."/>
            <person name="Sun H."/>
            <person name="Tunlid A."/>
            <person name="Henrissat B."/>
            <person name="Grigoriev I.V."/>
            <person name="Hibbett D.S."/>
            <person name="Martin F."/>
            <person name="Nordberg H.P."/>
            <person name="Cantor M.N."/>
            <person name="Hua S.X."/>
        </authorList>
    </citation>
    <scope>NUCLEOTIDE SEQUENCE [LARGE SCALE GENOMIC DNA]</scope>
    <source>
        <strain evidence="9 10">MUT 4182</strain>
    </source>
</reference>
<reference evidence="9" key="3">
    <citation type="submission" date="2015-02" db="EMBL/GenBank/DDBJ databases">
        <title>Evolutionary Origins and Diversification of the Mycorrhizal Mutualists.</title>
        <authorList>
            <consortium name="DOE Joint Genome Institute"/>
            <consortium name="Mycorrhizal Genomics Consortium"/>
            <person name="Kohler A."/>
            <person name="Kuo A."/>
            <person name="Nagy L.G."/>
            <person name="Floudas D."/>
            <person name="Copeland A."/>
            <person name="Barry K.W."/>
            <person name="Cichocki N."/>
            <person name="Veneault-Fourrey C."/>
            <person name="LaButti K."/>
            <person name="Lindquist E.A."/>
            <person name="Lipzen A."/>
            <person name="Lundell T."/>
            <person name="Morin E."/>
            <person name="Murat C."/>
            <person name="Riley R."/>
            <person name="Ohm R."/>
            <person name="Sun H."/>
            <person name="Tunlid A."/>
            <person name="Henrissat B."/>
            <person name="Grigoriev I.V."/>
            <person name="Hibbett D.S."/>
            <person name="Martin F."/>
        </authorList>
    </citation>
    <scope>NUCLEOTIDE SEQUENCE</scope>
    <source>
        <strain evidence="9 10">MUT 4182</strain>
    </source>
</reference>
<keyword evidence="4" id="KW-0999">Mitochondrion inner membrane</keyword>
<dbReference type="EMBL" id="KN823019">
    <property type="protein sequence ID" value="KIO26802.1"/>
    <property type="molecule type" value="Genomic_DNA"/>
</dbReference>
<dbReference type="InterPro" id="IPR039993">
    <property type="entry name" value="NDUFB10"/>
</dbReference>
<evidence type="ECO:0000313" key="9">
    <source>
        <dbReference type="EMBL" id="KIO26802.1"/>
    </source>
</evidence>
<dbReference type="AlphaFoldDB" id="A0A0C3LZG8"/>
<protein>
    <recommendedName>
        <fullName evidence="11">NADH-ubiquinone oxidoreductase 12 kDa subunit</fullName>
    </recommendedName>
</protein>
<keyword evidence="6" id="KW-0496">Mitochondrion</keyword>
<organism evidence="9 10">
    <name type="scientific">Tulasnella calospora MUT 4182</name>
    <dbReference type="NCBI Taxonomy" id="1051891"/>
    <lineage>
        <taxon>Eukaryota</taxon>
        <taxon>Fungi</taxon>
        <taxon>Dikarya</taxon>
        <taxon>Basidiomycota</taxon>
        <taxon>Agaricomycotina</taxon>
        <taxon>Agaricomycetes</taxon>
        <taxon>Cantharellales</taxon>
        <taxon>Tulasnellaceae</taxon>
        <taxon>Tulasnella</taxon>
    </lineage>
</organism>
<keyword evidence="3" id="KW-0679">Respiratory chain</keyword>
<evidence type="ECO:0000256" key="6">
    <source>
        <dbReference type="ARBA" id="ARBA00023128"/>
    </source>
</evidence>
<dbReference type="EMBL" id="KN823430">
    <property type="protein sequence ID" value="KIO17103.1"/>
    <property type="molecule type" value="Genomic_DNA"/>
</dbReference>
<gene>
    <name evidence="9" type="ORF">M407DRAFT_23996</name>
    <name evidence="8" type="ORF">M407DRAFT_33248</name>
</gene>
<reference evidence="10" key="2">
    <citation type="submission" date="2015-01" db="EMBL/GenBank/DDBJ databases">
        <title>Evolutionary Origins and Diversification of the Mycorrhizal Mutualists.</title>
        <authorList>
            <consortium name="DOE Joint Genome Institute"/>
            <consortium name="Mycorrhizal Genomics Consortium"/>
            <person name="Kohler A."/>
            <person name="Kuo A."/>
            <person name="Nagy L.G."/>
            <person name="Floudas D."/>
            <person name="Copeland A."/>
            <person name="Barry K.W."/>
            <person name="Cichocki N."/>
            <person name="Veneault-Fourrey C."/>
            <person name="LaButti K."/>
            <person name="Lindquist E.A."/>
            <person name="Lipzen A."/>
            <person name="Lundell T."/>
            <person name="Morin E."/>
            <person name="Murat C."/>
            <person name="Riley R."/>
            <person name="Ohm R."/>
            <person name="Sun H."/>
            <person name="Tunlid A."/>
            <person name="Henrissat B."/>
            <person name="Grigoriev I.V."/>
            <person name="Hibbett D.S."/>
            <person name="Martin F."/>
        </authorList>
    </citation>
    <scope>NUCLEOTIDE SEQUENCE [LARGE SCALE GENOMIC DNA]</scope>
    <source>
        <strain evidence="8 10">MUT 4182</strain>
    </source>
</reference>
<proteinExistence type="predicted"/>
<dbReference type="HOGENOM" id="CLU_196217_0_0_1"/>
<evidence type="ECO:0000256" key="2">
    <source>
        <dbReference type="ARBA" id="ARBA00022448"/>
    </source>
</evidence>
<dbReference type="PANTHER" id="PTHR13094">
    <property type="entry name" value="NADH-UBIQUINONE OXIDOREDUCTASE PDSW SUBUNIT"/>
    <property type="match status" value="1"/>
</dbReference>
<evidence type="ECO:0008006" key="11">
    <source>
        <dbReference type="Google" id="ProtNLM"/>
    </source>
</evidence>
<dbReference type="PANTHER" id="PTHR13094:SF1">
    <property type="entry name" value="NADH DEHYDROGENASE [UBIQUINONE] 1 BETA SUBCOMPLEX SUBUNIT 10"/>
    <property type="match status" value="1"/>
</dbReference>
<keyword evidence="2" id="KW-0813">Transport</keyword>
<evidence type="ECO:0000256" key="4">
    <source>
        <dbReference type="ARBA" id="ARBA00022792"/>
    </source>
</evidence>
<dbReference type="Proteomes" id="UP000054248">
    <property type="component" value="Unassembled WGS sequence"/>
</dbReference>
<evidence type="ECO:0000256" key="1">
    <source>
        <dbReference type="ARBA" id="ARBA00004443"/>
    </source>
</evidence>
<keyword evidence="7" id="KW-0472">Membrane</keyword>
<keyword evidence="10" id="KW-1185">Reference proteome</keyword>
<dbReference type="OrthoDB" id="10252718at2759"/>
<evidence type="ECO:0000313" key="8">
    <source>
        <dbReference type="EMBL" id="KIO17103.1"/>
    </source>
</evidence>
<keyword evidence="5" id="KW-0249">Electron transport</keyword>
<dbReference type="STRING" id="1051891.A0A0C3LZG8"/>
<evidence type="ECO:0000256" key="7">
    <source>
        <dbReference type="ARBA" id="ARBA00023136"/>
    </source>
</evidence>
<comment type="subcellular location">
    <subcellularLocation>
        <location evidence="1">Mitochondrion inner membrane</location>
        <topology evidence="1">Peripheral membrane protein</topology>
        <orientation evidence="1">Matrix side</orientation>
    </subcellularLocation>
</comment>
<sequence>MSSINEVVAKEYKGTVDIKTLATRDKHIKDSWVNAMEVRIVREELIKCHKVEGVNHYAECKHLSELYLKLMRENKVKGYKQIDLAAKTS</sequence>
<accession>A0A0C3LZG8</accession>
<evidence type="ECO:0000256" key="5">
    <source>
        <dbReference type="ARBA" id="ARBA00022982"/>
    </source>
</evidence>
<evidence type="ECO:0000313" key="10">
    <source>
        <dbReference type="Proteomes" id="UP000054248"/>
    </source>
</evidence>